<proteinExistence type="predicted"/>
<comment type="caution">
    <text evidence="2">The sequence shown here is derived from an EMBL/GenBank/DDBJ whole genome shotgun (WGS) entry which is preliminary data.</text>
</comment>
<evidence type="ECO:0000313" key="3">
    <source>
        <dbReference type="Proteomes" id="UP001418637"/>
    </source>
</evidence>
<dbReference type="PANTHER" id="PTHR12126">
    <property type="entry name" value="NADH-UBIQUINONE OXIDOREDUCTASE 39 KDA SUBUNIT-RELATED"/>
    <property type="match status" value="1"/>
</dbReference>
<dbReference type="InterPro" id="IPR001509">
    <property type="entry name" value="Epimerase_deHydtase"/>
</dbReference>
<gene>
    <name evidence="2" type="ORF">WJT86_02155</name>
</gene>
<name>A0ABV0BFW4_9HYPH</name>
<dbReference type="InterPro" id="IPR051207">
    <property type="entry name" value="ComplexI_NDUFA9_subunit"/>
</dbReference>
<keyword evidence="3" id="KW-1185">Reference proteome</keyword>
<organism evidence="2 3">
    <name type="scientific">Hohaiivirga grylli</name>
    <dbReference type="NCBI Taxonomy" id="3133970"/>
    <lineage>
        <taxon>Bacteria</taxon>
        <taxon>Pseudomonadati</taxon>
        <taxon>Pseudomonadota</taxon>
        <taxon>Alphaproteobacteria</taxon>
        <taxon>Hyphomicrobiales</taxon>
        <taxon>Methylobacteriaceae</taxon>
        <taxon>Hohaiivirga</taxon>
    </lineage>
</organism>
<dbReference type="EMBL" id="JBBYXI010000001">
    <property type="protein sequence ID" value="MEN3929863.1"/>
    <property type="molecule type" value="Genomic_DNA"/>
</dbReference>
<feature type="domain" description="NAD-dependent epimerase/dehydratase" evidence="1">
    <location>
        <begin position="25"/>
        <end position="231"/>
    </location>
</feature>
<evidence type="ECO:0000259" key="1">
    <source>
        <dbReference type="Pfam" id="PF01370"/>
    </source>
</evidence>
<sequence>MARNKTASQPAISPIIGNPASQQVVTVFGGGGFLGRYVVRSLTKRGYRVRVAVRNPNQAVAVLPFGNVGQVVIVQANMRNRASLEQAVRGSHAVINLTGIMYQRGAQTFQSVHVDGPKALAEVTPADTKLIHVSAIGANAGSKSVYAKTKGEGEAAVLAARKDAVIFRPSVLFGPGDGLFNRLGELARLLPVMPVIGPDTHMQPVYAGDVAEAIALAVEGKVEGGRIYELGGPACVTMRDISAKVLQVTERSKKIFALSSGFASFAASCIHLADRLTLGLVIPRDLVFTRDQVELLKADNVVSSDAEKEGRTLSGIGIEPTAYEGIIPSYLERFRKAGEFEDMRERRKLANKV</sequence>
<accession>A0ABV0BFW4</accession>
<protein>
    <submittedName>
        <fullName evidence="2">Complex I NDUFA9 subunit family protein</fullName>
    </submittedName>
</protein>
<dbReference type="SUPFAM" id="SSF51735">
    <property type="entry name" value="NAD(P)-binding Rossmann-fold domains"/>
    <property type="match status" value="1"/>
</dbReference>
<dbReference type="Gene3D" id="3.40.50.720">
    <property type="entry name" value="NAD(P)-binding Rossmann-like Domain"/>
    <property type="match status" value="1"/>
</dbReference>
<dbReference type="Proteomes" id="UP001418637">
    <property type="component" value="Unassembled WGS sequence"/>
</dbReference>
<reference evidence="2 3" key="1">
    <citation type="submission" date="2024-04" db="EMBL/GenBank/DDBJ databases">
        <title>A novel species isolated from cricket.</title>
        <authorList>
            <person name="Wang H.-C."/>
        </authorList>
    </citation>
    <scope>NUCLEOTIDE SEQUENCE [LARGE SCALE GENOMIC DNA]</scope>
    <source>
        <strain evidence="2 3">WL0021</strain>
    </source>
</reference>
<dbReference type="InterPro" id="IPR036291">
    <property type="entry name" value="NAD(P)-bd_dom_sf"/>
</dbReference>
<evidence type="ECO:0000313" key="2">
    <source>
        <dbReference type="EMBL" id="MEN3929863.1"/>
    </source>
</evidence>
<dbReference type="RefSeq" id="WP_346335844.1">
    <property type="nucleotide sequence ID" value="NZ_JBBYXI010000001.1"/>
</dbReference>
<dbReference type="CDD" id="cd05271">
    <property type="entry name" value="NDUFA9_like_SDR_a"/>
    <property type="match status" value="1"/>
</dbReference>
<dbReference type="PANTHER" id="PTHR12126:SF11">
    <property type="entry name" value="NADH DEHYDROGENASE [UBIQUINONE] 1 ALPHA SUBCOMPLEX SUBUNIT 9, MITOCHONDRIAL"/>
    <property type="match status" value="1"/>
</dbReference>
<dbReference type="Pfam" id="PF01370">
    <property type="entry name" value="Epimerase"/>
    <property type="match status" value="1"/>
</dbReference>